<evidence type="ECO:0000313" key="2">
    <source>
        <dbReference type="EMBL" id="SVC87867.1"/>
    </source>
</evidence>
<organism evidence="2">
    <name type="scientific">marine metagenome</name>
    <dbReference type="NCBI Taxonomy" id="408172"/>
    <lineage>
        <taxon>unclassified sequences</taxon>
        <taxon>metagenomes</taxon>
        <taxon>ecological metagenomes</taxon>
    </lineage>
</organism>
<feature type="transmembrane region" description="Helical" evidence="1">
    <location>
        <begin position="24"/>
        <end position="44"/>
    </location>
</feature>
<keyword evidence="1" id="KW-0472">Membrane</keyword>
<name>A0A382QSC0_9ZZZZ</name>
<gene>
    <name evidence="2" type="ORF">METZ01_LOCUS340721</name>
</gene>
<sequence length="50" mass="5448">APIGLAWMTWKTVELRSIQSATGILYAAVVFVLFGETISIYLSLATGQPY</sequence>
<dbReference type="EMBL" id="UINC01116259">
    <property type="protein sequence ID" value="SVC87867.1"/>
    <property type="molecule type" value="Genomic_DNA"/>
</dbReference>
<keyword evidence="1" id="KW-0812">Transmembrane</keyword>
<reference evidence="2" key="1">
    <citation type="submission" date="2018-05" db="EMBL/GenBank/DDBJ databases">
        <authorList>
            <person name="Lanie J.A."/>
            <person name="Ng W.-L."/>
            <person name="Kazmierczak K.M."/>
            <person name="Andrzejewski T.M."/>
            <person name="Davidsen T.M."/>
            <person name="Wayne K.J."/>
            <person name="Tettelin H."/>
            <person name="Glass J.I."/>
            <person name="Rusch D."/>
            <person name="Podicherti R."/>
            <person name="Tsui H.-C.T."/>
            <person name="Winkler M.E."/>
        </authorList>
    </citation>
    <scope>NUCLEOTIDE SEQUENCE</scope>
</reference>
<proteinExistence type="predicted"/>
<feature type="non-terminal residue" evidence="2">
    <location>
        <position position="1"/>
    </location>
</feature>
<accession>A0A382QSC0</accession>
<keyword evidence="1" id="KW-1133">Transmembrane helix</keyword>
<protein>
    <submittedName>
        <fullName evidence="2">Uncharacterized protein</fullName>
    </submittedName>
</protein>
<evidence type="ECO:0000256" key="1">
    <source>
        <dbReference type="SAM" id="Phobius"/>
    </source>
</evidence>
<dbReference type="AlphaFoldDB" id="A0A382QSC0"/>